<dbReference type="InterPro" id="IPR007231">
    <property type="entry name" value="Nucleoporin_int_Nup93/Nic96"/>
</dbReference>
<organism evidence="5 6">
    <name type="scientific">Pichia membranifaciens</name>
    <dbReference type="NCBI Taxonomy" id="4926"/>
    <lineage>
        <taxon>Eukaryota</taxon>
        <taxon>Fungi</taxon>
        <taxon>Dikarya</taxon>
        <taxon>Ascomycota</taxon>
        <taxon>Saccharomycotina</taxon>
        <taxon>Pichiomycetes</taxon>
        <taxon>Pichiales</taxon>
        <taxon>Pichiaceae</taxon>
        <taxon>Pichia</taxon>
    </lineage>
</organism>
<comment type="similarity">
    <text evidence="2 4">Belongs to the nucleoporin interacting component (NIC) family.</text>
</comment>
<keyword evidence="4" id="KW-0472">Membrane</keyword>
<keyword evidence="4" id="KW-0811">Translocation</keyword>
<dbReference type="GO" id="GO:0006606">
    <property type="term" value="P:protein import into nucleus"/>
    <property type="evidence" value="ECO:0007669"/>
    <property type="project" value="TreeGrafter"/>
</dbReference>
<gene>
    <name evidence="5" type="ORF">PMKS-000774</name>
</gene>
<proteinExistence type="inferred from homology"/>
<evidence type="ECO:0000256" key="2">
    <source>
        <dbReference type="ARBA" id="ARBA00010186"/>
    </source>
</evidence>
<evidence type="ECO:0000313" key="6">
    <source>
        <dbReference type="Proteomes" id="UP000186136"/>
    </source>
</evidence>
<dbReference type="GO" id="GO:0016973">
    <property type="term" value="P:poly(A)+ mRNA export from nucleus"/>
    <property type="evidence" value="ECO:0007669"/>
    <property type="project" value="TreeGrafter"/>
</dbReference>
<evidence type="ECO:0000256" key="4">
    <source>
        <dbReference type="RuleBase" id="RU364035"/>
    </source>
</evidence>
<dbReference type="OrthoDB" id="1918363at2759"/>
<dbReference type="Pfam" id="PF04097">
    <property type="entry name" value="Nic96"/>
    <property type="match status" value="1"/>
</dbReference>
<keyword evidence="4" id="KW-0813">Transport</keyword>
<keyword evidence="4" id="KW-0653">Protein transport</keyword>
<comment type="caution">
    <text evidence="5">The sequence shown here is derived from an EMBL/GenBank/DDBJ whole genome shotgun (WGS) entry which is preliminary data.</text>
</comment>
<dbReference type="PANTHER" id="PTHR11225">
    <property type="entry name" value="NUCLEAR PORE COMPLEX PROTEIN NUP93 NUCLEOPORIN NUP93 DEAD EYE PROTEIN"/>
    <property type="match status" value="1"/>
</dbReference>
<name>A0A1Q2YCP3_9ASCO</name>
<dbReference type="Proteomes" id="UP000186136">
    <property type="component" value="Unassembled WGS sequence"/>
</dbReference>
<dbReference type="AlphaFoldDB" id="A0A1Q2YCP3"/>
<keyword evidence="3 4" id="KW-0539">Nucleus</keyword>
<evidence type="ECO:0000256" key="3">
    <source>
        <dbReference type="ARBA" id="ARBA00023242"/>
    </source>
</evidence>
<evidence type="ECO:0000256" key="1">
    <source>
        <dbReference type="ARBA" id="ARBA00004259"/>
    </source>
</evidence>
<keyword evidence="6" id="KW-1185">Reference proteome</keyword>
<dbReference type="GO" id="GO:0005643">
    <property type="term" value="C:nuclear pore"/>
    <property type="evidence" value="ECO:0007669"/>
    <property type="project" value="UniProtKB-SubCell"/>
</dbReference>
<dbReference type="PANTHER" id="PTHR11225:SF4">
    <property type="entry name" value="NUCLEAR PORE COMPLEX PROTEIN NUP93"/>
    <property type="match status" value="1"/>
</dbReference>
<protein>
    <recommendedName>
        <fullName evidence="4">Nuclear pore protein</fullName>
    </recommendedName>
</protein>
<dbReference type="GO" id="GO:0017056">
    <property type="term" value="F:structural constituent of nuclear pore"/>
    <property type="evidence" value="ECO:0007669"/>
    <property type="project" value="InterPro"/>
</dbReference>
<reference evidence="5 6" key="1">
    <citation type="submission" date="2016-08" db="EMBL/GenBank/DDBJ databases">
        <title>Whole genome shotgun sequence of Pichia membranifaciens KS47-1.</title>
        <authorList>
            <person name="Konishi M."/>
            <person name="Ishida M."/>
            <person name="Arakawa T."/>
            <person name="Kato Y."/>
            <person name="Horiuchi J."/>
        </authorList>
    </citation>
    <scope>NUCLEOTIDE SEQUENCE [LARGE SCALE GENOMIC DNA]</scope>
    <source>
        <strain evidence="5 6">KS47-1</strain>
    </source>
</reference>
<comment type="subcellular location">
    <subcellularLocation>
        <location evidence="1">Nucleus envelope</location>
    </subcellularLocation>
    <subcellularLocation>
        <location evidence="4">Nucleus</location>
        <location evidence="4">Nuclear pore complex</location>
    </subcellularLocation>
</comment>
<accession>A0A1Q2YCP3</accession>
<keyword evidence="4" id="KW-0509">mRNA transport</keyword>
<keyword evidence="4" id="KW-0906">Nuclear pore complex</keyword>
<sequence length="973" mass="111984">MTGVLTTSKSGTLDAFGKDKSKKSSSLDDLVQSSRNLPRRLDDIDTLYLSLNEIQKRAYKLRKYNKADTKSNPYTKAHYLLIGKGLTIEEIENELNNIKKLAHKNEYNSQLSRNNNAQNASLSAYARQKPSNLEFYMSRQKDEDVLLAIESSLSSAAKDFDSYVNNNINLDWKRRKGELCEKLSTVLKRDASTSLASPDKKSKKLTQKELLEKQLIWGTHTSKSIISSNFKFNDVQSAKHLDSLMNPNISYAMRKKFELSAEVIYELNEARQQKTWYKLATVFSSLNKSDLASSKSEQLHDAWIILRDFCESPDNDVDDKLREHRFSKGTYASLNTFESIKLKEDIVQKSRTYLESQFRDYINELYSVNKTSSVKDHSKFDQAKSLTPNVDKVVNFIELGLKTKQKSWKVPNMTFVNGLPLWAILFYLLRAGCYEEAVIFVSRYESSFQKLEKSFSLYLKSYCEGRGKKLPEELQGRLNNEFNQYFKNSTKEIDPYRYATYKIIGRCDLARKTLPSITLSIEDWLWLHLSLIKEDNTITFDSAFVYDNANEDVTNETYSLLDLQKSVIEFGAEAFNSSTKNPMYLQTLLLVGLYEDAIKYLMFSNEIDAVHLAITLNYYGLIRISDEKTNPSFSDNLLNVNSQGLKSINFARMVGNYVKTFKFSDPRVAAEYLFLICLSEGSDETFKQEQIEICHESIRELVLETREFVLLLGKITRNGMRIPGVIEERKSLIFLDDENAFLDNIAEKAAQKASEDGRLIDCILLYQLSEEYDTVLKIVNKLLGDFINSIDLTNNLEYMNDIPSTAELDDESNIIKLSDNLLKVYNASPEILSKTSAKNRVTCRKLLDIFEIIKEFSNDRDLGNRCMKIIDQIKSLELIPIMTDNDISKIRNYISEFSNYDECIMKNIPKLLIIEMTCLQRLISSLTYSSMGNEAKLYDLKQISKNCMIYAGLIKYKMPREVYTLLINLEINI</sequence>
<dbReference type="EMBL" id="BDGI01000030">
    <property type="protein sequence ID" value="GAV27310.1"/>
    <property type="molecule type" value="Genomic_DNA"/>
</dbReference>
<evidence type="ECO:0000313" key="5">
    <source>
        <dbReference type="EMBL" id="GAV27310.1"/>
    </source>
</evidence>